<accession>A0A7X3FET1</accession>
<gene>
    <name evidence="9" type="ORF">EDM21_02230</name>
</gene>
<dbReference type="Pfam" id="PF00324">
    <property type="entry name" value="AA_permease"/>
    <property type="match status" value="1"/>
</dbReference>
<evidence type="ECO:0000256" key="6">
    <source>
        <dbReference type="ARBA" id="ARBA00023136"/>
    </source>
</evidence>
<evidence type="ECO:0000256" key="3">
    <source>
        <dbReference type="ARBA" id="ARBA00022692"/>
    </source>
</evidence>
<feature type="transmembrane region" description="Helical" evidence="7">
    <location>
        <begin position="12"/>
        <end position="32"/>
    </location>
</feature>
<dbReference type="Proteomes" id="UP000490800">
    <property type="component" value="Unassembled WGS sequence"/>
</dbReference>
<evidence type="ECO:0000256" key="5">
    <source>
        <dbReference type="ARBA" id="ARBA00022989"/>
    </source>
</evidence>
<feature type="transmembrane region" description="Helical" evidence="7">
    <location>
        <begin position="347"/>
        <end position="370"/>
    </location>
</feature>
<reference evidence="9 10" key="1">
    <citation type="journal article" date="2019" name="Microorganisms">
        <title>Paenibacillus lutrae sp. nov., A Chitinolytic Species Isolated from A River Otter in Castril Natural Park, Granada, Spain.</title>
        <authorList>
            <person name="Rodriguez M."/>
            <person name="Reina J.C."/>
            <person name="Bejar V."/>
            <person name="Llamas I."/>
        </authorList>
    </citation>
    <scope>NUCLEOTIDE SEQUENCE [LARGE SCALE GENOMIC DNA]</scope>
    <source>
        <strain evidence="9 10">N10</strain>
    </source>
</reference>
<feature type="transmembrane region" description="Helical" evidence="7">
    <location>
        <begin position="275"/>
        <end position="300"/>
    </location>
</feature>
<feature type="transmembrane region" description="Helical" evidence="7">
    <location>
        <begin position="196"/>
        <end position="216"/>
    </location>
</feature>
<keyword evidence="6 7" id="KW-0472">Membrane</keyword>
<evidence type="ECO:0000256" key="4">
    <source>
        <dbReference type="ARBA" id="ARBA00022970"/>
    </source>
</evidence>
<protein>
    <submittedName>
        <fullName evidence="9">Amino acid permease</fullName>
    </submittedName>
</protein>
<dbReference type="Gene3D" id="1.20.1740.10">
    <property type="entry name" value="Amino acid/polyamine transporter I"/>
    <property type="match status" value="1"/>
</dbReference>
<keyword evidence="3 7" id="KW-0812">Transmembrane</keyword>
<evidence type="ECO:0000313" key="9">
    <source>
        <dbReference type="EMBL" id="MVO98365.1"/>
    </source>
</evidence>
<dbReference type="PANTHER" id="PTHR43495">
    <property type="entry name" value="GABA PERMEASE"/>
    <property type="match status" value="1"/>
</dbReference>
<feature type="transmembrane region" description="Helical" evidence="7">
    <location>
        <begin position="321"/>
        <end position="341"/>
    </location>
</feature>
<evidence type="ECO:0000256" key="7">
    <source>
        <dbReference type="SAM" id="Phobius"/>
    </source>
</evidence>
<dbReference type="PANTHER" id="PTHR43495:SF5">
    <property type="entry name" value="GAMMA-AMINOBUTYRIC ACID PERMEASE"/>
    <property type="match status" value="1"/>
</dbReference>
<evidence type="ECO:0000259" key="8">
    <source>
        <dbReference type="Pfam" id="PF00324"/>
    </source>
</evidence>
<organism evidence="9 10">
    <name type="scientific">Paenibacillus lutrae</name>
    <dbReference type="NCBI Taxonomy" id="2078573"/>
    <lineage>
        <taxon>Bacteria</taxon>
        <taxon>Bacillati</taxon>
        <taxon>Bacillota</taxon>
        <taxon>Bacilli</taxon>
        <taxon>Bacillales</taxon>
        <taxon>Paenibacillaceae</taxon>
        <taxon>Paenibacillus</taxon>
    </lineage>
</organism>
<dbReference type="PROSITE" id="PS51257">
    <property type="entry name" value="PROKAR_LIPOPROTEIN"/>
    <property type="match status" value="1"/>
</dbReference>
<evidence type="ECO:0000256" key="1">
    <source>
        <dbReference type="ARBA" id="ARBA00004141"/>
    </source>
</evidence>
<evidence type="ECO:0000256" key="2">
    <source>
        <dbReference type="ARBA" id="ARBA00022448"/>
    </source>
</evidence>
<keyword evidence="2" id="KW-0813">Transport</keyword>
<feature type="transmembrane region" description="Helical" evidence="7">
    <location>
        <begin position="38"/>
        <end position="58"/>
    </location>
</feature>
<feature type="domain" description="Amino acid permease/ SLC12A" evidence="8">
    <location>
        <begin position="13"/>
        <end position="373"/>
    </location>
</feature>
<feature type="transmembrane region" description="Helical" evidence="7">
    <location>
        <begin position="149"/>
        <end position="168"/>
    </location>
</feature>
<dbReference type="AlphaFoldDB" id="A0A7X3FET1"/>
<comment type="subcellular location">
    <subcellularLocation>
        <location evidence="1">Membrane</location>
        <topology evidence="1">Multi-pass membrane protein</topology>
    </subcellularLocation>
</comment>
<evidence type="ECO:0000313" key="10">
    <source>
        <dbReference type="Proteomes" id="UP000490800"/>
    </source>
</evidence>
<feature type="transmembrane region" description="Helical" evidence="7">
    <location>
        <begin position="228"/>
        <end position="249"/>
    </location>
</feature>
<dbReference type="InterPro" id="IPR004841">
    <property type="entry name" value="AA-permease/SLC12A_dom"/>
</dbReference>
<proteinExistence type="predicted"/>
<dbReference type="RefSeq" id="WP_157332493.1">
    <property type="nucleotide sequence ID" value="NZ_RHLK01000001.1"/>
</dbReference>
<dbReference type="EMBL" id="RHLK01000001">
    <property type="protein sequence ID" value="MVO98365.1"/>
    <property type="molecule type" value="Genomic_DNA"/>
</dbReference>
<dbReference type="GO" id="GO:0016020">
    <property type="term" value="C:membrane"/>
    <property type="evidence" value="ECO:0007669"/>
    <property type="project" value="UniProtKB-SubCell"/>
</dbReference>
<comment type="caution">
    <text evidence="9">The sequence shown here is derived from an EMBL/GenBank/DDBJ whole genome shotgun (WGS) entry which is preliminary data.</text>
</comment>
<name>A0A7X3FET1_9BACL</name>
<dbReference type="GO" id="GO:0055085">
    <property type="term" value="P:transmembrane transport"/>
    <property type="evidence" value="ECO:0007669"/>
    <property type="project" value="InterPro"/>
</dbReference>
<feature type="transmembrane region" description="Helical" evidence="7">
    <location>
        <begin position="406"/>
        <end position="425"/>
    </location>
</feature>
<keyword evidence="10" id="KW-1185">Reference proteome</keyword>
<feature type="transmembrane region" description="Helical" evidence="7">
    <location>
        <begin position="96"/>
        <end position="114"/>
    </location>
</feature>
<dbReference type="PIRSF" id="PIRSF006060">
    <property type="entry name" value="AA_transporter"/>
    <property type="match status" value="1"/>
</dbReference>
<dbReference type="OrthoDB" id="9780162at2"/>
<keyword evidence="5 7" id="KW-1133">Transmembrane helix</keyword>
<feature type="transmembrane region" description="Helical" evidence="7">
    <location>
        <begin position="120"/>
        <end position="137"/>
    </location>
</feature>
<keyword evidence="4" id="KW-0029">Amino-acid transport</keyword>
<dbReference type="GO" id="GO:0006865">
    <property type="term" value="P:amino acid transport"/>
    <property type="evidence" value="ECO:0007669"/>
    <property type="project" value="UniProtKB-KW"/>
</dbReference>
<feature type="transmembrane region" description="Helical" evidence="7">
    <location>
        <begin position="382"/>
        <end position="400"/>
    </location>
</feature>
<sequence length="437" mass="47349">MVRNNRLNWWQLSLFGVGCTIGSGFFLGSGIAIAQSGIWVLVTFILAALATLFVYEALAQMMVKHPSTGSFRTYAKKAFGRPAGFSMGWMYWSSEILILGSTLTALGIFSQVWLSQAPLWLLSAGYALLGLFVVVLGSKSVNRAENFFAVIKIAAVLAFILVVGMMIYRGSIMTQSLGVKAQVWGSSGLQGAWKGFLYAFYAYGGIEVMGFMGSELRKPEDAPKAGRVMLASVTLLYTLSLALVLWMTAPDKITPHKAPIISALETVHAEVLIQILNGVMIVAGFSILVASLYAVSTMLMTLAQEGDAPKLLTVTKGKRKLPLYAIVVNAAALSVSIVLALLLPKHIYGHLTTAAGLVILYTWLFILVSYLKLLKPGYAGQIKTWIAVLLILTAVSGTLAEKSGRPGFWFSLLLVSVITALTLVMKRVWARRSPHRS</sequence>